<reference evidence="1 2" key="1">
    <citation type="submission" date="2016-06" db="EMBL/GenBank/DDBJ databases">
        <authorList>
            <person name="Kjaerup R.B."/>
            <person name="Dalgaard T.S."/>
            <person name="Juul-Madsen H.R."/>
        </authorList>
    </citation>
    <scope>NUCLEOTIDE SEQUENCE [LARGE SCALE GENOMIC DNA]</scope>
    <source>
        <strain evidence="1 2">Pb300</strain>
    </source>
</reference>
<name>A0A1D2J514_PARBR</name>
<dbReference type="AlphaFoldDB" id="A0A1D2J514"/>
<comment type="caution">
    <text evidence="1">The sequence shown here is derived from an EMBL/GenBank/DDBJ whole genome shotgun (WGS) entry which is preliminary data.</text>
</comment>
<evidence type="ECO:0000313" key="1">
    <source>
        <dbReference type="EMBL" id="ODH13376.1"/>
    </source>
</evidence>
<proteinExistence type="predicted"/>
<dbReference type="Proteomes" id="UP000242814">
    <property type="component" value="Unassembled WGS sequence"/>
</dbReference>
<accession>A0A1D2J514</accession>
<dbReference type="VEuPathDB" id="FungiDB:PADG_05556"/>
<sequence>MATPDFQPSERTKKDWRYVLTRPTDQPRAIHSDEDHVYNELAAIFDSIFDDEKALRDTVTRLRMERNDAAAQAAIKQGQINELIAERDELSHTLV</sequence>
<organism evidence="1 2">
    <name type="scientific">Paracoccidioides brasiliensis</name>
    <dbReference type="NCBI Taxonomy" id="121759"/>
    <lineage>
        <taxon>Eukaryota</taxon>
        <taxon>Fungi</taxon>
        <taxon>Dikarya</taxon>
        <taxon>Ascomycota</taxon>
        <taxon>Pezizomycotina</taxon>
        <taxon>Eurotiomycetes</taxon>
        <taxon>Eurotiomycetidae</taxon>
        <taxon>Onygenales</taxon>
        <taxon>Ajellomycetaceae</taxon>
        <taxon>Paracoccidioides</taxon>
    </lineage>
</organism>
<evidence type="ECO:0000313" key="2">
    <source>
        <dbReference type="Proteomes" id="UP000242814"/>
    </source>
</evidence>
<dbReference type="EMBL" id="LZYO01000502">
    <property type="protein sequence ID" value="ODH13376.1"/>
    <property type="molecule type" value="Genomic_DNA"/>
</dbReference>
<dbReference type="VEuPathDB" id="FungiDB:PABG_07362"/>
<gene>
    <name evidence="1" type="ORF">ACO22_07317</name>
</gene>
<protein>
    <submittedName>
        <fullName evidence="1">Uncharacterized protein</fullName>
    </submittedName>
</protein>